<dbReference type="NCBIfam" id="NF001490">
    <property type="entry name" value="PRK00346.1-4"/>
    <property type="match status" value="1"/>
</dbReference>
<evidence type="ECO:0000313" key="11">
    <source>
        <dbReference type="EMBL" id="QDU62543.1"/>
    </source>
</evidence>
<dbReference type="RefSeq" id="WP_419192606.1">
    <property type="nucleotide sequence ID" value="NZ_CP036279.1"/>
</dbReference>
<evidence type="ECO:0000256" key="4">
    <source>
        <dbReference type="ARBA" id="ARBA00011062"/>
    </source>
</evidence>
<dbReference type="InterPro" id="IPR030048">
    <property type="entry name" value="SurE"/>
</dbReference>
<keyword evidence="8 9" id="KW-0378">Hydrolase</keyword>
<keyword evidence="6 9" id="KW-0479">Metal-binding</keyword>
<evidence type="ECO:0000256" key="5">
    <source>
        <dbReference type="ARBA" id="ARBA00022490"/>
    </source>
</evidence>
<reference evidence="11 12" key="1">
    <citation type="submission" date="2019-02" db="EMBL/GenBank/DDBJ databases">
        <title>Deep-cultivation of Planctomycetes and their phenomic and genomic characterization uncovers novel biology.</title>
        <authorList>
            <person name="Wiegand S."/>
            <person name="Jogler M."/>
            <person name="Boedeker C."/>
            <person name="Pinto D."/>
            <person name="Vollmers J."/>
            <person name="Rivas-Marin E."/>
            <person name="Kohn T."/>
            <person name="Peeters S.H."/>
            <person name="Heuer A."/>
            <person name="Rast P."/>
            <person name="Oberbeckmann S."/>
            <person name="Bunk B."/>
            <person name="Jeske O."/>
            <person name="Meyerdierks A."/>
            <person name="Storesund J.E."/>
            <person name="Kallscheuer N."/>
            <person name="Luecker S."/>
            <person name="Lage O.M."/>
            <person name="Pohl T."/>
            <person name="Merkel B.J."/>
            <person name="Hornburger P."/>
            <person name="Mueller R.-W."/>
            <person name="Bruemmer F."/>
            <person name="Labrenz M."/>
            <person name="Spormann A.M."/>
            <person name="Op den Camp H."/>
            <person name="Overmann J."/>
            <person name="Amann R."/>
            <person name="Jetten M.S.M."/>
            <person name="Mascher T."/>
            <person name="Medema M.H."/>
            <person name="Devos D.P."/>
            <person name="Kaster A.-K."/>
            <person name="Ovreas L."/>
            <person name="Rohde M."/>
            <person name="Galperin M.Y."/>
            <person name="Jogler C."/>
        </authorList>
    </citation>
    <scope>NUCLEOTIDE SEQUENCE [LARGE SCALE GENOMIC DNA]</scope>
    <source>
        <strain evidence="11 12">Pan216</strain>
    </source>
</reference>
<dbReference type="GO" id="GO:0046872">
    <property type="term" value="F:metal ion binding"/>
    <property type="evidence" value="ECO:0007669"/>
    <property type="project" value="UniProtKB-UniRule"/>
</dbReference>
<feature type="binding site" evidence="9">
    <location>
        <position position="9"/>
    </location>
    <ligand>
        <name>a divalent metal cation</name>
        <dbReference type="ChEBI" id="CHEBI:60240"/>
    </ligand>
</feature>
<keyword evidence="7 9" id="KW-0547">Nucleotide-binding</keyword>
<comment type="subcellular location">
    <subcellularLocation>
        <location evidence="3 9">Cytoplasm</location>
    </subcellularLocation>
</comment>
<organism evidence="11 12">
    <name type="scientific">Kolteria novifilia</name>
    <dbReference type="NCBI Taxonomy" id="2527975"/>
    <lineage>
        <taxon>Bacteria</taxon>
        <taxon>Pseudomonadati</taxon>
        <taxon>Planctomycetota</taxon>
        <taxon>Planctomycetia</taxon>
        <taxon>Kolteriales</taxon>
        <taxon>Kolteriaceae</taxon>
        <taxon>Kolteria</taxon>
    </lineage>
</organism>
<dbReference type="InterPro" id="IPR036523">
    <property type="entry name" value="SurE-like_sf"/>
</dbReference>
<evidence type="ECO:0000256" key="1">
    <source>
        <dbReference type="ARBA" id="ARBA00000815"/>
    </source>
</evidence>
<dbReference type="GO" id="GO:0008254">
    <property type="term" value="F:3'-nucleotidase activity"/>
    <property type="evidence" value="ECO:0007669"/>
    <property type="project" value="TreeGrafter"/>
</dbReference>
<gene>
    <name evidence="11" type="primary">surE_2</name>
    <name evidence="9" type="synonym">surE</name>
    <name evidence="11" type="ORF">Pan216_34100</name>
</gene>
<dbReference type="GO" id="GO:0000166">
    <property type="term" value="F:nucleotide binding"/>
    <property type="evidence" value="ECO:0007669"/>
    <property type="project" value="UniProtKB-KW"/>
</dbReference>
<name>A0A518B6E3_9BACT</name>
<comment type="catalytic activity">
    <reaction evidence="1 9">
        <text>a ribonucleoside 5'-phosphate + H2O = a ribonucleoside + phosphate</text>
        <dbReference type="Rhea" id="RHEA:12484"/>
        <dbReference type="ChEBI" id="CHEBI:15377"/>
        <dbReference type="ChEBI" id="CHEBI:18254"/>
        <dbReference type="ChEBI" id="CHEBI:43474"/>
        <dbReference type="ChEBI" id="CHEBI:58043"/>
        <dbReference type="EC" id="3.1.3.5"/>
    </reaction>
</comment>
<dbReference type="Gene3D" id="3.40.1210.10">
    <property type="entry name" value="Survival protein SurE-like phosphatase/nucleotidase"/>
    <property type="match status" value="1"/>
</dbReference>
<dbReference type="Pfam" id="PF01975">
    <property type="entry name" value="SurE"/>
    <property type="match status" value="1"/>
</dbReference>
<keyword evidence="12" id="KW-1185">Reference proteome</keyword>
<evidence type="ECO:0000256" key="7">
    <source>
        <dbReference type="ARBA" id="ARBA00022741"/>
    </source>
</evidence>
<evidence type="ECO:0000256" key="8">
    <source>
        <dbReference type="ARBA" id="ARBA00022801"/>
    </source>
</evidence>
<comment type="cofactor">
    <cofactor evidence="2">
        <name>Mg(2+)</name>
        <dbReference type="ChEBI" id="CHEBI:18420"/>
    </cofactor>
</comment>
<dbReference type="GO" id="GO:0005737">
    <property type="term" value="C:cytoplasm"/>
    <property type="evidence" value="ECO:0007669"/>
    <property type="project" value="UniProtKB-SubCell"/>
</dbReference>
<evidence type="ECO:0000313" key="12">
    <source>
        <dbReference type="Proteomes" id="UP000317093"/>
    </source>
</evidence>
<feature type="binding site" evidence="9">
    <location>
        <position position="8"/>
    </location>
    <ligand>
        <name>a divalent metal cation</name>
        <dbReference type="ChEBI" id="CHEBI:60240"/>
    </ligand>
</feature>
<dbReference type="PANTHER" id="PTHR30457">
    <property type="entry name" value="5'-NUCLEOTIDASE SURE"/>
    <property type="match status" value="1"/>
</dbReference>
<protein>
    <recommendedName>
        <fullName evidence="9">5'-nucleotidase SurE</fullName>
        <ecNumber evidence="9">3.1.3.5</ecNumber>
    </recommendedName>
    <alternativeName>
        <fullName evidence="9">Nucleoside 5'-monophosphate phosphohydrolase</fullName>
    </alternativeName>
</protein>
<dbReference type="HAMAP" id="MF_00060">
    <property type="entry name" value="SurE"/>
    <property type="match status" value="1"/>
</dbReference>
<dbReference type="EC" id="3.1.3.5" evidence="9"/>
<keyword evidence="5 9" id="KW-0963">Cytoplasm</keyword>
<dbReference type="SUPFAM" id="SSF64167">
    <property type="entry name" value="SurE-like"/>
    <property type="match status" value="1"/>
</dbReference>
<feature type="domain" description="Survival protein SurE-like phosphatase/nucleotidase" evidence="10">
    <location>
        <begin position="3"/>
        <end position="186"/>
    </location>
</feature>
<dbReference type="PANTHER" id="PTHR30457:SF12">
    <property type="entry name" value="5'_3'-NUCLEOTIDASE SURE"/>
    <property type="match status" value="1"/>
</dbReference>
<comment type="cofactor">
    <cofactor evidence="9">
        <name>a divalent metal cation</name>
        <dbReference type="ChEBI" id="CHEBI:60240"/>
    </cofactor>
    <text evidence="9">Binds 1 divalent metal cation per subunit.</text>
</comment>
<dbReference type="Proteomes" id="UP000317093">
    <property type="component" value="Chromosome"/>
</dbReference>
<evidence type="ECO:0000256" key="3">
    <source>
        <dbReference type="ARBA" id="ARBA00004496"/>
    </source>
</evidence>
<sequence>MRILLTNDDGIYAPGVRALRHALTELGEVTIVAPASEESAVGHSITLQNPLMVREVREQGEAVGFAVEGKPADCVKLGMVEILDHVPDLIVSGINAGSNAGINVHYSGTVAAAIEGAFLDVTSIAVSLELPEESHYGRAAQIAVGIIRDILANRPAKGELFNVNIPNLAAGDPLGVRIAELGLVCYRESYEARTDPRGRRYYWLLPDQLHPGDAHDSDLAGLAERYVTLTPLHFDLTKRERMASMNEWSWSPWAGENS</sequence>
<dbReference type="FunFam" id="3.40.1210.10:FF:000001">
    <property type="entry name" value="5'/3'-nucleotidase SurE"/>
    <property type="match status" value="1"/>
</dbReference>
<dbReference type="KEGG" id="knv:Pan216_34100"/>
<feature type="binding site" evidence="9">
    <location>
        <position position="39"/>
    </location>
    <ligand>
        <name>a divalent metal cation</name>
        <dbReference type="ChEBI" id="CHEBI:60240"/>
    </ligand>
</feature>
<dbReference type="NCBIfam" id="TIGR00087">
    <property type="entry name" value="surE"/>
    <property type="match status" value="1"/>
</dbReference>
<dbReference type="AlphaFoldDB" id="A0A518B6E3"/>
<feature type="binding site" evidence="9">
    <location>
        <position position="95"/>
    </location>
    <ligand>
        <name>a divalent metal cation</name>
        <dbReference type="ChEBI" id="CHEBI:60240"/>
    </ligand>
</feature>
<accession>A0A518B6E3</accession>
<evidence type="ECO:0000256" key="9">
    <source>
        <dbReference type="HAMAP-Rule" id="MF_00060"/>
    </source>
</evidence>
<evidence type="ECO:0000256" key="6">
    <source>
        <dbReference type="ARBA" id="ARBA00022723"/>
    </source>
</evidence>
<dbReference type="GO" id="GO:0008253">
    <property type="term" value="F:5'-nucleotidase activity"/>
    <property type="evidence" value="ECO:0007669"/>
    <property type="project" value="UniProtKB-UniRule"/>
</dbReference>
<dbReference type="InterPro" id="IPR002828">
    <property type="entry name" value="SurE-like_Pase/nucleotidase"/>
</dbReference>
<comment type="function">
    <text evidence="9">Nucleotidase that shows phosphatase activity on nucleoside 5'-monophosphates.</text>
</comment>
<proteinExistence type="inferred from homology"/>
<evidence type="ECO:0000259" key="10">
    <source>
        <dbReference type="Pfam" id="PF01975"/>
    </source>
</evidence>
<comment type="similarity">
    <text evidence="4 9">Belongs to the SurE nucleotidase family.</text>
</comment>
<dbReference type="EMBL" id="CP036279">
    <property type="protein sequence ID" value="QDU62543.1"/>
    <property type="molecule type" value="Genomic_DNA"/>
</dbReference>
<evidence type="ECO:0000256" key="2">
    <source>
        <dbReference type="ARBA" id="ARBA00001946"/>
    </source>
</evidence>
<dbReference type="GO" id="GO:0004309">
    <property type="term" value="F:exopolyphosphatase activity"/>
    <property type="evidence" value="ECO:0007669"/>
    <property type="project" value="TreeGrafter"/>
</dbReference>